<name>A0A9P9FHG2_9HYPO</name>
<reference evidence="1" key="1">
    <citation type="journal article" date="2021" name="Nat. Commun.">
        <title>Genetic determinants of endophytism in the Arabidopsis root mycobiome.</title>
        <authorList>
            <person name="Mesny F."/>
            <person name="Miyauchi S."/>
            <person name="Thiergart T."/>
            <person name="Pickel B."/>
            <person name="Atanasova L."/>
            <person name="Karlsson M."/>
            <person name="Huettel B."/>
            <person name="Barry K.W."/>
            <person name="Haridas S."/>
            <person name="Chen C."/>
            <person name="Bauer D."/>
            <person name="Andreopoulos W."/>
            <person name="Pangilinan J."/>
            <person name="LaButti K."/>
            <person name="Riley R."/>
            <person name="Lipzen A."/>
            <person name="Clum A."/>
            <person name="Drula E."/>
            <person name="Henrissat B."/>
            <person name="Kohler A."/>
            <person name="Grigoriev I.V."/>
            <person name="Martin F.M."/>
            <person name="Hacquard S."/>
        </authorList>
    </citation>
    <scope>NUCLEOTIDE SEQUENCE</scope>
    <source>
        <strain evidence="1">MPI-CAGE-AT-0147</strain>
    </source>
</reference>
<organism evidence="1 2">
    <name type="scientific">Dactylonectria macrodidyma</name>
    <dbReference type="NCBI Taxonomy" id="307937"/>
    <lineage>
        <taxon>Eukaryota</taxon>
        <taxon>Fungi</taxon>
        <taxon>Dikarya</taxon>
        <taxon>Ascomycota</taxon>
        <taxon>Pezizomycotina</taxon>
        <taxon>Sordariomycetes</taxon>
        <taxon>Hypocreomycetidae</taxon>
        <taxon>Hypocreales</taxon>
        <taxon>Nectriaceae</taxon>
        <taxon>Dactylonectria</taxon>
    </lineage>
</organism>
<gene>
    <name evidence="1" type="ORF">EDB81DRAFT_643695</name>
</gene>
<comment type="caution">
    <text evidence="1">The sequence shown here is derived from an EMBL/GenBank/DDBJ whole genome shotgun (WGS) entry which is preliminary data.</text>
</comment>
<dbReference type="OrthoDB" id="5105787at2759"/>
<accession>A0A9P9FHG2</accession>
<protein>
    <recommendedName>
        <fullName evidence="3">Transposase</fullName>
    </recommendedName>
</protein>
<sequence>NHESSPAARAAILGMLADGQSLRKVAAKFNTSHLSIQYIKDHFNEHFTVPDMHSPGWPNRLTQLEIRYVIRLAKKDRDITWDALKSELGSAVSTLMLRRVIRQYWARK</sequence>
<evidence type="ECO:0000313" key="1">
    <source>
        <dbReference type="EMBL" id="KAH7161922.1"/>
    </source>
</evidence>
<dbReference type="EMBL" id="JAGMUV010000004">
    <property type="protein sequence ID" value="KAH7161922.1"/>
    <property type="molecule type" value="Genomic_DNA"/>
</dbReference>
<keyword evidence="2" id="KW-1185">Reference proteome</keyword>
<evidence type="ECO:0008006" key="3">
    <source>
        <dbReference type="Google" id="ProtNLM"/>
    </source>
</evidence>
<dbReference type="AlphaFoldDB" id="A0A9P9FHG2"/>
<dbReference type="InterPro" id="IPR009057">
    <property type="entry name" value="Homeodomain-like_sf"/>
</dbReference>
<feature type="non-terminal residue" evidence="1">
    <location>
        <position position="1"/>
    </location>
</feature>
<dbReference type="SUPFAM" id="SSF46689">
    <property type="entry name" value="Homeodomain-like"/>
    <property type="match status" value="1"/>
</dbReference>
<evidence type="ECO:0000313" key="2">
    <source>
        <dbReference type="Proteomes" id="UP000738349"/>
    </source>
</evidence>
<proteinExistence type="predicted"/>
<dbReference type="Proteomes" id="UP000738349">
    <property type="component" value="Unassembled WGS sequence"/>
</dbReference>